<feature type="domain" description="Uncharacterized protein TP-0789" evidence="2">
    <location>
        <begin position="71"/>
        <end position="242"/>
    </location>
</feature>
<dbReference type="InterPro" id="IPR033399">
    <property type="entry name" value="TP_0789-like"/>
</dbReference>
<gene>
    <name evidence="3" type="ORF">THII_0140</name>
</gene>
<evidence type="ECO:0000313" key="3">
    <source>
        <dbReference type="EMBL" id="BAP54437.1"/>
    </source>
</evidence>
<dbReference type="EMBL" id="AP014633">
    <property type="protein sequence ID" value="BAP54437.1"/>
    <property type="molecule type" value="Genomic_DNA"/>
</dbReference>
<keyword evidence="4" id="KW-1185">Reference proteome</keyword>
<dbReference type="CDD" id="cd16329">
    <property type="entry name" value="LolA_like"/>
    <property type="match status" value="1"/>
</dbReference>
<feature type="signal peptide" evidence="1">
    <location>
        <begin position="1"/>
        <end position="22"/>
    </location>
</feature>
<accession>A0A090AGS9</accession>
<dbReference type="Gene3D" id="2.50.20.10">
    <property type="entry name" value="Lipoprotein localisation LolA/LolB/LppX"/>
    <property type="match status" value="1"/>
</dbReference>
<organism evidence="3 4">
    <name type="scientific">Thioploca ingrica</name>
    <dbReference type="NCBI Taxonomy" id="40754"/>
    <lineage>
        <taxon>Bacteria</taxon>
        <taxon>Pseudomonadati</taxon>
        <taxon>Pseudomonadota</taxon>
        <taxon>Gammaproteobacteria</taxon>
        <taxon>Thiotrichales</taxon>
        <taxon>Thiotrichaceae</taxon>
        <taxon>Thioploca</taxon>
    </lineage>
</organism>
<feature type="chain" id="PRO_5001852708" evidence="1">
    <location>
        <begin position="23"/>
        <end position="250"/>
    </location>
</feature>
<protein>
    <submittedName>
        <fullName evidence="3">Membrane protein</fullName>
    </submittedName>
</protein>
<dbReference type="STRING" id="40754.THII_0140"/>
<keyword evidence="1" id="KW-0732">Signal</keyword>
<dbReference type="InterPro" id="IPR011220">
    <property type="entry name" value="UCP028205"/>
</dbReference>
<dbReference type="PIRSF" id="PIRSF028205">
    <property type="entry name" value="UCP028205"/>
    <property type="match status" value="1"/>
</dbReference>
<evidence type="ECO:0000259" key="2">
    <source>
        <dbReference type="Pfam" id="PF17131"/>
    </source>
</evidence>
<dbReference type="AlphaFoldDB" id="A0A090AGS9"/>
<name>A0A090AGS9_9GAMM</name>
<dbReference type="OrthoDB" id="597707at2"/>
<dbReference type="Proteomes" id="UP000031623">
    <property type="component" value="Chromosome"/>
</dbReference>
<sequence length="250" mass="28662">MYKPLNYLLVSLLFWYTSQVTAVPEVATILKVADSFRLPTATARVETVVELYKNEVLEKSREYRVYLKPGRRSLVLFRSPQEAGQKVLMVAENFWMLMPNSRRPIRITPIQKLLGEAATGDIATLTWSEYYSGTLVKADTDYQGIPALNLALDSKVKGTTYAHIDLWVARDDYAPLAADLYVQSGKLAKQAKFITETVVNQRRVVRMTLLDRLQHHRRTEVKMLSVTAAELPDKYFNPMFLIRNNLEETE</sequence>
<dbReference type="Pfam" id="PF17131">
    <property type="entry name" value="LolA_like"/>
    <property type="match status" value="1"/>
</dbReference>
<evidence type="ECO:0000256" key="1">
    <source>
        <dbReference type="SAM" id="SignalP"/>
    </source>
</evidence>
<dbReference type="KEGG" id="tig:THII_0140"/>
<evidence type="ECO:0000313" key="4">
    <source>
        <dbReference type="Proteomes" id="UP000031623"/>
    </source>
</evidence>
<dbReference type="HOGENOM" id="CLU_081285_0_0_6"/>
<reference evidence="3 4" key="1">
    <citation type="journal article" date="2014" name="ISME J.">
        <title>Ecophysiology of Thioploca ingrica as revealed by the complete genome sequence supplemented with proteomic evidence.</title>
        <authorList>
            <person name="Kojima H."/>
            <person name="Ogura Y."/>
            <person name="Yamamoto N."/>
            <person name="Togashi T."/>
            <person name="Mori H."/>
            <person name="Watanabe T."/>
            <person name="Nemoto F."/>
            <person name="Kurokawa K."/>
            <person name="Hayashi T."/>
            <person name="Fukui M."/>
        </authorList>
    </citation>
    <scope>NUCLEOTIDE SEQUENCE [LARGE SCALE GENOMIC DNA]</scope>
</reference>
<proteinExistence type="predicted"/>